<gene>
    <name evidence="1" type="primary">ASTL</name>
    <name evidence="1" type="ORF">SPIL2461_LOCUS14674</name>
</gene>
<dbReference type="EMBL" id="CAJNIZ010034411">
    <property type="protein sequence ID" value="CAE7552334.1"/>
    <property type="molecule type" value="Genomic_DNA"/>
</dbReference>
<feature type="non-terminal residue" evidence="1">
    <location>
        <position position="1"/>
    </location>
</feature>
<evidence type="ECO:0000313" key="1">
    <source>
        <dbReference type="EMBL" id="CAE7552334.1"/>
    </source>
</evidence>
<dbReference type="AlphaFoldDB" id="A0A812TUP8"/>
<comment type="caution">
    <text evidence="1">The sequence shown here is derived from an EMBL/GenBank/DDBJ whole genome shotgun (WGS) entry which is preliminary data.</text>
</comment>
<sequence>MQRDVPECLGCFPLLPDDGLHESPHAYDDTCIHWNSTSPCRSGLPFYSMRSDSLDTSLCHSFCTAKGLDLSGIVRDKECRCGASRLNRAVWMGKEPRPGLLLPSEGMT</sequence>
<name>A0A812TUP8_SYMPI</name>
<accession>A0A812TUP8</accession>
<proteinExistence type="predicted"/>
<organism evidence="1 2">
    <name type="scientific">Symbiodinium pilosum</name>
    <name type="common">Dinoflagellate</name>
    <dbReference type="NCBI Taxonomy" id="2952"/>
    <lineage>
        <taxon>Eukaryota</taxon>
        <taxon>Sar</taxon>
        <taxon>Alveolata</taxon>
        <taxon>Dinophyceae</taxon>
        <taxon>Suessiales</taxon>
        <taxon>Symbiodiniaceae</taxon>
        <taxon>Symbiodinium</taxon>
    </lineage>
</organism>
<reference evidence="1" key="1">
    <citation type="submission" date="2021-02" db="EMBL/GenBank/DDBJ databases">
        <authorList>
            <person name="Dougan E. K."/>
            <person name="Rhodes N."/>
            <person name="Thang M."/>
            <person name="Chan C."/>
        </authorList>
    </citation>
    <scope>NUCLEOTIDE SEQUENCE</scope>
</reference>
<protein>
    <submittedName>
        <fullName evidence="1">ASTL protein</fullName>
    </submittedName>
</protein>
<evidence type="ECO:0000313" key="2">
    <source>
        <dbReference type="Proteomes" id="UP000649617"/>
    </source>
</evidence>
<keyword evidence="2" id="KW-1185">Reference proteome</keyword>
<dbReference type="Proteomes" id="UP000649617">
    <property type="component" value="Unassembled WGS sequence"/>
</dbReference>